<dbReference type="Pfam" id="PF21530">
    <property type="entry name" value="Pif1_2B_dom"/>
    <property type="match status" value="1"/>
</dbReference>
<accession>A0A8K0K941</accession>
<organism evidence="2 3">
    <name type="scientific">Ladona fulva</name>
    <name type="common">Scarce chaser dragonfly</name>
    <name type="synonym">Libellula fulva</name>
    <dbReference type="NCBI Taxonomy" id="123851"/>
    <lineage>
        <taxon>Eukaryota</taxon>
        <taxon>Metazoa</taxon>
        <taxon>Ecdysozoa</taxon>
        <taxon>Arthropoda</taxon>
        <taxon>Hexapoda</taxon>
        <taxon>Insecta</taxon>
        <taxon>Pterygota</taxon>
        <taxon>Palaeoptera</taxon>
        <taxon>Odonata</taxon>
        <taxon>Epiprocta</taxon>
        <taxon>Anisoptera</taxon>
        <taxon>Libelluloidea</taxon>
        <taxon>Libellulidae</taxon>
        <taxon>Ladona</taxon>
    </lineage>
</organism>
<comment type="caution">
    <text evidence="2">The sequence shown here is derived from an EMBL/GenBank/DDBJ whole genome shotgun (WGS) entry which is preliminary data.</text>
</comment>
<dbReference type="AlphaFoldDB" id="A0A8K0K941"/>
<dbReference type="PANTHER" id="PTHR10492:SF57">
    <property type="entry name" value="ATP-DEPENDENT DNA HELICASE"/>
    <property type="match status" value="1"/>
</dbReference>
<protein>
    <recommendedName>
        <fullName evidence="1">DNA helicase Pif1-like 2B domain-containing protein</fullName>
    </recommendedName>
</protein>
<dbReference type="OrthoDB" id="272985at2759"/>
<gene>
    <name evidence="2" type="ORF">J437_LFUL011090</name>
</gene>
<reference evidence="2" key="2">
    <citation type="submission" date="2017-10" db="EMBL/GenBank/DDBJ databases">
        <title>Ladona fulva Genome sequencing and assembly.</title>
        <authorList>
            <person name="Murali S."/>
            <person name="Richards S."/>
            <person name="Bandaranaike D."/>
            <person name="Bellair M."/>
            <person name="Blankenburg K."/>
            <person name="Chao H."/>
            <person name="Dinh H."/>
            <person name="Doddapaneni H."/>
            <person name="Dugan-Rocha S."/>
            <person name="Elkadiri S."/>
            <person name="Gnanaolivu R."/>
            <person name="Hernandez B."/>
            <person name="Skinner E."/>
            <person name="Javaid M."/>
            <person name="Lee S."/>
            <person name="Li M."/>
            <person name="Ming W."/>
            <person name="Munidasa M."/>
            <person name="Muniz J."/>
            <person name="Nguyen L."/>
            <person name="Hughes D."/>
            <person name="Osuji N."/>
            <person name="Pu L.-L."/>
            <person name="Puazo M."/>
            <person name="Qu C."/>
            <person name="Quiroz J."/>
            <person name="Raj R."/>
            <person name="Weissenberger G."/>
            <person name="Xin Y."/>
            <person name="Zou X."/>
            <person name="Han Y."/>
            <person name="Worley K."/>
            <person name="Muzny D."/>
            <person name="Gibbs R."/>
        </authorList>
    </citation>
    <scope>NUCLEOTIDE SEQUENCE</scope>
    <source>
        <strain evidence="2">Sampled in the wild</strain>
    </source>
</reference>
<dbReference type="InterPro" id="IPR049163">
    <property type="entry name" value="Pif1-like_2B_dom"/>
</dbReference>
<dbReference type="Proteomes" id="UP000792457">
    <property type="component" value="Unassembled WGS sequence"/>
</dbReference>
<reference evidence="2" key="1">
    <citation type="submission" date="2013-04" db="EMBL/GenBank/DDBJ databases">
        <authorList>
            <person name="Qu J."/>
            <person name="Murali S.C."/>
            <person name="Bandaranaike D."/>
            <person name="Bellair M."/>
            <person name="Blankenburg K."/>
            <person name="Chao H."/>
            <person name="Dinh H."/>
            <person name="Doddapaneni H."/>
            <person name="Downs B."/>
            <person name="Dugan-Rocha S."/>
            <person name="Elkadiri S."/>
            <person name="Gnanaolivu R.D."/>
            <person name="Hernandez B."/>
            <person name="Javaid M."/>
            <person name="Jayaseelan J.C."/>
            <person name="Lee S."/>
            <person name="Li M."/>
            <person name="Ming W."/>
            <person name="Munidasa M."/>
            <person name="Muniz J."/>
            <person name="Nguyen L."/>
            <person name="Ongeri F."/>
            <person name="Osuji N."/>
            <person name="Pu L.-L."/>
            <person name="Puazo M."/>
            <person name="Qu C."/>
            <person name="Quiroz J."/>
            <person name="Raj R."/>
            <person name="Weissenberger G."/>
            <person name="Xin Y."/>
            <person name="Zou X."/>
            <person name="Han Y."/>
            <person name="Richards S."/>
            <person name="Worley K."/>
            <person name="Muzny D."/>
            <person name="Gibbs R."/>
        </authorList>
    </citation>
    <scope>NUCLEOTIDE SEQUENCE</scope>
    <source>
        <strain evidence="2">Sampled in the wild</strain>
    </source>
</reference>
<dbReference type="PANTHER" id="PTHR10492">
    <property type="match status" value="1"/>
</dbReference>
<proteinExistence type="predicted"/>
<name>A0A8K0K941_LADFU</name>
<evidence type="ECO:0000313" key="2">
    <source>
        <dbReference type="EMBL" id="KAG8229946.1"/>
    </source>
</evidence>
<keyword evidence="3" id="KW-1185">Reference proteome</keyword>
<dbReference type="EMBL" id="KZ308455">
    <property type="protein sequence ID" value="KAG8229946.1"/>
    <property type="molecule type" value="Genomic_DNA"/>
</dbReference>
<evidence type="ECO:0000313" key="3">
    <source>
        <dbReference type="Proteomes" id="UP000792457"/>
    </source>
</evidence>
<evidence type="ECO:0000259" key="1">
    <source>
        <dbReference type="Pfam" id="PF21530"/>
    </source>
</evidence>
<sequence length="123" mass="13876">MIYLISPTVQMIYLVYPSNIDKITPIQIVRNEVVDSINLKIQNKILGEERIYKSIDSMVEANESVNSPFLNSMKVPGVPLHCLRLNIGSPIILLRNLESPRLCNGTRITAKQLSNNIIEAKIM</sequence>
<feature type="domain" description="DNA helicase Pif1-like 2B" evidence="1">
    <location>
        <begin position="69"/>
        <end position="113"/>
    </location>
</feature>